<feature type="compositionally biased region" description="Basic and acidic residues" evidence="1">
    <location>
        <begin position="34"/>
        <end position="50"/>
    </location>
</feature>
<dbReference type="AlphaFoldDB" id="A0A0R1DNF1"/>
<proteinExistence type="predicted"/>
<gene>
    <name evidence="2" type="primary">Dyak\GE27893</name>
    <name evidence="2" type="synonym">GE27893</name>
    <name evidence="2" type="ORF">Dyak_GE27893</name>
</gene>
<dbReference type="KEGG" id="dya:Dyak_GE27893"/>
<evidence type="ECO:0000313" key="2">
    <source>
        <dbReference type="EMBL" id="KRJ98780.1"/>
    </source>
</evidence>
<accession>A0A0R1DNF1</accession>
<reference evidence="2 3" key="1">
    <citation type="journal article" date="2007" name="Nature">
        <title>Evolution of genes and genomes on the Drosophila phylogeny.</title>
        <authorList>
            <consortium name="Drosophila 12 Genomes Consortium"/>
            <person name="Clark A.G."/>
            <person name="Eisen M.B."/>
            <person name="Smith D.R."/>
            <person name="Bergman C.M."/>
            <person name="Oliver B."/>
            <person name="Markow T.A."/>
            <person name="Kaufman T.C."/>
            <person name="Kellis M."/>
            <person name="Gelbart W."/>
            <person name="Iyer V.N."/>
            <person name="Pollard D.A."/>
            <person name="Sackton T.B."/>
            <person name="Larracuente A.M."/>
            <person name="Singh N.D."/>
            <person name="Abad J.P."/>
            <person name="Abt D.N."/>
            <person name="Adryan B."/>
            <person name="Aguade M."/>
            <person name="Akashi H."/>
            <person name="Anderson W.W."/>
            <person name="Aquadro C.F."/>
            <person name="Ardell D.H."/>
            <person name="Arguello R."/>
            <person name="Artieri C.G."/>
            <person name="Barbash D.A."/>
            <person name="Barker D."/>
            <person name="Barsanti P."/>
            <person name="Batterham P."/>
            <person name="Batzoglou S."/>
            <person name="Begun D."/>
            <person name="Bhutkar A."/>
            <person name="Blanco E."/>
            <person name="Bosak S.A."/>
            <person name="Bradley R.K."/>
            <person name="Brand A.D."/>
            <person name="Brent M.R."/>
            <person name="Brooks A.N."/>
            <person name="Brown R.H."/>
            <person name="Butlin R.K."/>
            <person name="Caggese C."/>
            <person name="Calvi B.R."/>
            <person name="Bernardo de Carvalho A."/>
            <person name="Caspi A."/>
            <person name="Castrezana S."/>
            <person name="Celniker S.E."/>
            <person name="Chang J.L."/>
            <person name="Chapple C."/>
            <person name="Chatterji S."/>
            <person name="Chinwalla A."/>
            <person name="Civetta A."/>
            <person name="Clifton S.W."/>
            <person name="Comeron J.M."/>
            <person name="Costello J.C."/>
            <person name="Coyne J.A."/>
            <person name="Daub J."/>
            <person name="David R.G."/>
            <person name="Delcher A.L."/>
            <person name="Delehaunty K."/>
            <person name="Do C.B."/>
            <person name="Ebling H."/>
            <person name="Edwards K."/>
            <person name="Eickbush T."/>
            <person name="Evans J.D."/>
            <person name="Filipski A."/>
            <person name="Findeiss S."/>
            <person name="Freyhult E."/>
            <person name="Fulton L."/>
            <person name="Fulton R."/>
            <person name="Garcia A.C."/>
            <person name="Gardiner A."/>
            <person name="Garfield D.A."/>
            <person name="Garvin B.E."/>
            <person name="Gibson G."/>
            <person name="Gilbert D."/>
            <person name="Gnerre S."/>
            <person name="Godfrey J."/>
            <person name="Good R."/>
            <person name="Gotea V."/>
            <person name="Gravely B."/>
            <person name="Greenberg A.J."/>
            <person name="Griffiths-Jones S."/>
            <person name="Gross S."/>
            <person name="Guigo R."/>
            <person name="Gustafson E.A."/>
            <person name="Haerty W."/>
            <person name="Hahn M.W."/>
            <person name="Halligan D.L."/>
            <person name="Halpern A.L."/>
            <person name="Halter G.M."/>
            <person name="Han M.V."/>
            <person name="Heger A."/>
            <person name="Hillier L."/>
            <person name="Hinrichs A.S."/>
            <person name="Holmes I."/>
            <person name="Hoskins R.A."/>
            <person name="Hubisz M.J."/>
            <person name="Hultmark D."/>
            <person name="Huntley M.A."/>
            <person name="Jaffe D.B."/>
            <person name="Jagadeeshan S."/>
            <person name="Jeck W.R."/>
            <person name="Johnson J."/>
            <person name="Jones C.D."/>
            <person name="Jordan W.C."/>
            <person name="Karpen G.H."/>
            <person name="Kataoka E."/>
            <person name="Keightley P.D."/>
            <person name="Kheradpour P."/>
            <person name="Kirkness E.F."/>
            <person name="Koerich L.B."/>
            <person name="Kristiansen K."/>
            <person name="Kudrna D."/>
            <person name="Kulathinal R.J."/>
            <person name="Kumar S."/>
            <person name="Kwok R."/>
            <person name="Lander E."/>
            <person name="Langley C.H."/>
            <person name="Lapoint R."/>
            <person name="Lazzaro B.P."/>
            <person name="Lee S.J."/>
            <person name="Levesque L."/>
            <person name="Li R."/>
            <person name="Lin C.F."/>
            <person name="Lin M.F."/>
            <person name="Lindblad-Toh K."/>
            <person name="Llopart A."/>
            <person name="Long M."/>
            <person name="Low L."/>
            <person name="Lozovsky E."/>
            <person name="Lu J."/>
            <person name="Luo M."/>
            <person name="Machado C.A."/>
            <person name="Makalowski W."/>
            <person name="Marzo M."/>
            <person name="Matsuda M."/>
            <person name="Matzkin L."/>
            <person name="McAllister B."/>
            <person name="McBride C.S."/>
            <person name="McKernan B."/>
            <person name="McKernan K."/>
            <person name="Mendez-Lago M."/>
            <person name="Minx P."/>
            <person name="Mollenhauer M.U."/>
            <person name="Montooth K."/>
            <person name="Mount S.M."/>
            <person name="Mu X."/>
            <person name="Myers E."/>
            <person name="Negre B."/>
            <person name="Newfeld S."/>
            <person name="Nielsen R."/>
            <person name="Noor M.A."/>
            <person name="O'Grady P."/>
            <person name="Pachter L."/>
            <person name="Papaceit M."/>
            <person name="Parisi M.J."/>
            <person name="Parisi M."/>
            <person name="Parts L."/>
            <person name="Pedersen J.S."/>
            <person name="Pesole G."/>
            <person name="Phillippy A.M."/>
            <person name="Ponting C.P."/>
            <person name="Pop M."/>
            <person name="Porcelli D."/>
            <person name="Powell J.R."/>
            <person name="Prohaska S."/>
            <person name="Pruitt K."/>
            <person name="Puig M."/>
            <person name="Quesneville H."/>
            <person name="Ram K.R."/>
            <person name="Rand D."/>
            <person name="Rasmussen M.D."/>
            <person name="Reed L.K."/>
            <person name="Reenan R."/>
            <person name="Reily A."/>
            <person name="Remington K.A."/>
            <person name="Rieger T.T."/>
            <person name="Ritchie M.G."/>
            <person name="Robin C."/>
            <person name="Rogers Y.H."/>
            <person name="Rohde C."/>
            <person name="Rozas J."/>
            <person name="Rubenfield M.J."/>
            <person name="Ruiz A."/>
            <person name="Russo S."/>
            <person name="Salzberg S.L."/>
            <person name="Sanchez-Gracia A."/>
            <person name="Saranga D.J."/>
            <person name="Sato H."/>
            <person name="Schaeffer S.W."/>
            <person name="Schatz M.C."/>
            <person name="Schlenke T."/>
            <person name="Schwartz R."/>
            <person name="Segarra C."/>
            <person name="Singh R.S."/>
            <person name="Sirot L."/>
            <person name="Sirota M."/>
            <person name="Sisneros N.B."/>
            <person name="Smith C.D."/>
            <person name="Smith T.F."/>
            <person name="Spieth J."/>
            <person name="Stage D.E."/>
            <person name="Stark A."/>
            <person name="Stephan W."/>
            <person name="Strausberg R.L."/>
            <person name="Strempel S."/>
            <person name="Sturgill D."/>
            <person name="Sutton G."/>
            <person name="Sutton G.G."/>
            <person name="Tao W."/>
            <person name="Teichmann S."/>
            <person name="Tobari Y.N."/>
            <person name="Tomimura Y."/>
            <person name="Tsolas J.M."/>
            <person name="Valente V.L."/>
            <person name="Venter E."/>
            <person name="Venter J.C."/>
            <person name="Vicario S."/>
            <person name="Vieira F.G."/>
            <person name="Vilella A.J."/>
            <person name="Villasante A."/>
            <person name="Walenz B."/>
            <person name="Wang J."/>
            <person name="Wasserman M."/>
            <person name="Watts T."/>
            <person name="Wilson D."/>
            <person name="Wilson R.K."/>
            <person name="Wing R.A."/>
            <person name="Wolfner M.F."/>
            <person name="Wong A."/>
            <person name="Wong G.K."/>
            <person name="Wu C.I."/>
            <person name="Wu G."/>
            <person name="Yamamoto D."/>
            <person name="Yang H.P."/>
            <person name="Yang S.P."/>
            <person name="Yorke J.A."/>
            <person name="Yoshida K."/>
            <person name="Zdobnov E."/>
            <person name="Zhang P."/>
            <person name="Zhang Y."/>
            <person name="Zimin A.V."/>
            <person name="Baldwin J."/>
            <person name="Abdouelleil A."/>
            <person name="Abdulkadir J."/>
            <person name="Abebe A."/>
            <person name="Abera B."/>
            <person name="Abreu J."/>
            <person name="Acer S.C."/>
            <person name="Aftuck L."/>
            <person name="Alexander A."/>
            <person name="An P."/>
            <person name="Anderson E."/>
            <person name="Anderson S."/>
            <person name="Arachi H."/>
            <person name="Azer M."/>
            <person name="Bachantsang P."/>
            <person name="Barry A."/>
            <person name="Bayul T."/>
            <person name="Berlin A."/>
            <person name="Bessette D."/>
            <person name="Bloom T."/>
            <person name="Blye J."/>
            <person name="Boguslavskiy L."/>
            <person name="Bonnet C."/>
            <person name="Boukhgalter B."/>
            <person name="Bourzgui I."/>
            <person name="Brown A."/>
            <person name="Cahill P."/>
            <person name="Channer S."/>
            <person name="Cheshatsang Y."/>
            <person name="Chuda L."/>
            <person name="Citroen M."/>
            <person name="Collymore A."/>
            <person name="Cooke P."/>
            <person name="Costello M."/>
            <person name="D'Aco K."/>
            <person name="Daza R."/>
            <person name="De Haan G."/>
            <person name="DeGray S."/>
            <person name="DeMaso C."/>
            <person name="Dhargay N."/>
            <person name="Dooley K."/>
            <person name="Dooley E."/>
            <person name="Doricent M."/>
            <person name="Dorje P."/>
            <person name="Dorjee K."/>
            <person name="Dupes A."/>
            <person name="Elong R."/>
            <person name="Falk J."/>
            <person name="Farina A."/>
            <person name="Faro S."/>
            <person name="Ferguson D."/>
            <person name="Fisher S."/>
            <person name="Foley C.D."/>
            <person name="Franke A."/>
            <person name="Friedrich D."/>
            <person name="Gadbois L."/>
            <person name="Gearin G."/>
            <person name="Gearin C.R."/>
            <person name="Giannoukos G."/>
            <person name="Goode T."/>
            <person name="Graham J."/>
            <person name="Grandbois E."/>
            <person name="Grewal S."/>
            <person name="Gyaltsen K."/>
            <person name="Hafez N."/>
            <person name="Hagos B."/>
            <person name="Hall J."/>
            <person name="Henson C."/>
            <person name="Hollinger A."/>
            <person name="Honan T."/>
            <person name="Huard M.D."/>
            <person name="Hughes L."/>
            <person name="Hurhula B."/>
            <person name="Husby M.E."/>
            <person name="Kamat A."/>
            <person name="Kanga B."/>
            <person name="Kashin S."/>
            <person name="Khazanovich D."/>
            <person name="Kisner P."/>
            <person name="Lance K."/>
            <person name="Lara M."/>
            <person name="Lee W."/>
            <person name="Lennon N."/>
            <person name="Letendre F."/>
            <person name="LeVine R."/>
            <person name="Lipovsky A."/>
            <person name="Liu X."/>
            <person name="Liu J."/>
            <person name="Liu S."/>
            <person name="Lokyitsang T."/>
            <person name="Lokyitsang Y."/>
            <person name="Lubonja R."/>
            <person name="Lui A."/>
            <person name="MacDonald P."/>
            <person name="Magnisalis V."/>
            <person name="Maru K."/>
            <person name="Matthews C."/>
            <person name="McCusker W."/>
            <person name="McDonough S."/>
            <person name="Mehta T."/>
            <person name="Meldrim J."/>
            <person name="Meneus L."/>
            <person name="Mihai O."/>
            <person name="Mihalev A."/>
            <person name="Mihova T."/>
            <person name="Mittelman R."/>
            <person name="Mlenga V."/>
            <person name="Montmayeur A."/>
            <person name="Mulrain L."/>
            <person name="Navidi A."/>
            <person name="Naylor J."/>
            <person name="Negash T."/>
            <person name="Nguyen T."/>
            <person name="Nguyen N."/>
            <person name="Nicol R."/>
            <person name="Norbu C."/>
            <person name="Norbu N."/>
            <person name="Novod N."/>
            <person name="O'Neill B."/>
            <person name="Osman S."/>
            <person name="Markiewicz E."/>
            <person name="Oyono O.L."/>
            <person name="Patti C."/>
            <person name="Phunkhang P."/>
            <person name="Pierre F."/>
            <person name="Priest M."/>
            <person name="Raghuraman S."/>
            <person name="Rege F."/>
            <person name="Reyes R."/>
            <person name="Rise C."/>
            <person name="Rogov P."/>
            <person name="Ross K."/>
            <person name="Ryan E."/>
            <person name="Settipalli S."/>
            <person name="Shea T."/>
            <person name="Sherpa N."/>
            <person name="Shi L."/>
            <person name="Shih D."/>
            <person name="Sparrow T."/>
            <person name="Spaulding J."/>
            <person name="Stalker J."/>
            <person name="Stange-Thomann N."/>
            <person name="Stavropoulos S."/>
            <person name="Stone C."/>
            <person name="Strader C."/>
            <person name="Tesfaye S."/>
            <person name="Thomson T."/>
            <person name="Thoulutsang Y."/>
            <person name="Thoulutsang D."/>
            <person name="Topham K."/>
            <person name="Topping I."/>
            <person name="Tsamla T."/>
            <person name="Vassiliev H."/>
            <person name="Vo A."/>
            <person name="Wangchuk T."/>
            <person name="Wangdi T."/>
            <person name="Weiand M."/>
            <person name="Wilkinson J."/>
            <person name="Wilson A."/>
            <person name="Yadav S."/>
            <person name="Young G."/>
            <person name="Yu Q."/>
            <person name="Zembek L."/>
            <person name="Zhong D."/>
            <person name="Zimmer A."/>
            <person name="Zwirko Z."/>
            <person name="Jaffe D.B."/>
            <person name="Alvarez P."/>
            <person name="Brockman W."/>
            <person name="Butler J."/>
            <person name="Chin C."/>
            <person name="Gnerre S."/>
            <person name="Grabherr M."/>
            <person name="Kleber M."/>
            <person name="Mauceli E."/>
            <person name="MacCallum I."/>
        </authorList>
    </citation>
    <scope>NUCLEOTIDE SEQUENCE [LARGE SCALE GENOMIC DNA]</scope>
    <source>
        <strain evidence="3">Tai18E2 / Tucson 14021-0261.01</strain>
    </source>
</reference>
<sequence>MKFITLGENPRLVDTSAWHYNLDECIKSALDLDGPERQQQEQQQEQERARQQYSTVDSQHNSSIIITHGRNGSITVTDPARAPATETKQASHGENIGIITRRPRLVSLSGTHIPMRSPFYPLPPDILQFITCDCFVCCRKHSMDTVS</sequence>
<evidence type="ECO:0000256" key="1">
    <source>
        <dbReference type="SAM" id="MobiDB-lite"/>
    </source>
</evidence>
<feature type="region of interest" description="Disordered" evidence="1">
    <location>
        <begin position="34"/>
        <end position="60"/>
    </location>
</feature>
<reference evidence="2 3" key="2">
    <citation type="journal article" date="2007" name="PLoS Biol.">
        <title>Principles of genome evolution in the Drosophila melanogaster species group.</title>
        <authorList>
            <person name="Ranz J.M."/>
            <person name="Maurin D."/>
            <person name="Chan Y.S."/>
            <person name="von Grotthuss M."/>
            <person name="Hillier L.W."/>
            <person name="Roote J."/>
            <person name="Ashburner M."/>
            <person name="Bergman C.M."/>
        </authorList>
    </citation>
    <scope>NUCLEOTIDE SEQUENCE [LARGE SCALE GENOMIC DNA]</scope>
    <source>
        <strain evidence="3">Tai18E2 / Tucson 14021-0261.01</strain>
    </source>
</reference>
<name>A0A0R1DNF1_DROYA</name>
<evidence type="ECO:0000313" key="3">
    <source>
        <dbReference type="Proteomes" id="UP000002282"/>
    </source>
</evidence>
<protein>
    <submittedName>
        <fullName evidence="2">Uncharacterized protein</fullName>
    </submittedName>
</protein>
<organism evidence="2 3">
    <name type="scientific">Drosophila yakuba</name>
    <name type="common">Fruit fly</name>
    <dbReference type="NCBI Taxonomy" id="7245"/>
    <lineage>
        <taxon>Eukaryota</taxon>
        <taxon>Metazoa</taxon>
        <taxon>Ecdysozoa</taxon>
        <taxon>Arthropoda</taxon>
        <taxon>Hexapoda</taxon>
        <taxon>Insecta</taxon>
        <taxon>Pterygota</taxon>
        <taxon>Neoptera</taxon>
        <taxon>Endopterygota</taxon>
        <taxon>Diptera</taxon>
        <taxon>Brachycera</taxon>
        <taxon>Muscomorpha</taxon>
        <taxon>Ephydroidea</taxon>
        <taxon>Drosophilidae</taxon>
        <taxon>Drosophila</taxon>
        <taxon>Sophophora</taxon>
    </lineage>
</organism>
<dbReference type="EMBL" id="CM000158">
    <property type="protein sequence ID" value="KRJ98780.1"/>
    <property type="molecule type" value="Genomic_DNA"/>
</dbReference>
<dbReference type="Proteomes" id="UP000002282">
    <property type="component" value="Chromosome 2R"/>
</dbReference>
<keyword evidence="3" id="KW-1185">Reference proteome</keyword>